<dbReference type="Proteomes" id="UP001610444">
    <property type="component" value="Unassembled WGS sequence"/>
</dbReference>
<accession>A0ABR4KGM8</accession>
<protein>
    <recommendedName>
        <fullName evidence="3">Isoprenoid synthase domain-containing protein</fullName>
    </recommendedName>
</protein>
<proteinExistence type="predicted"/>
<comment type="caution">
    <text evidence="1">The sequence shown here is derived from an EMBL/GenBank/DDBJ whole genome shotgun (WGS) entry which is preliminary data.</text>
</comment>
<dbReference type="GeneID" id="98160644"/>
<organism evidence="1 2">
    <name type="scientific">Aspergillus pseudodeflectus</name>
    <dbReference type="NCBI Taxonomy" id="176178"/>
    <lineage>
        <taxon>Eukaryota</taxon>
        <taxon>Fungi</taxon>
        <taxon>Dikarya</taxon>
        <taxon>Ascomycota</taxon>
        <taxon>Pezizomycotina</taxon>
        <taxon>Eurotiomycetes</taxon>
        <taxon>Eurotiomycetidae</taxon>
        <taxon>Eurotiales</taxon>
        <taxon>Aspergillaceae</taxon>
        <taxon>Aspergillus</taxon>
        <taxon>Aspergillus subgen. Nidulantes</taxon>
    </lineage>
</organism>
<dbReference type="RefSeq" id="XP_070899874.1">
    <property type="nucleotide sequence ID" value="XM_071045480.1"/>
</dbReference>
<name>A0ABR4KGM8_9EURO</name>
<gene>
    <name evidence="1" type="ORF">BJX68DRAFT_266340</name>
</gene>
<evidence type="ECO:0008006" key="3">
    <source>
        <dbReference type="Google" id="ProtNLM"/>
    </source>
</evidence>
<evidence type="ECO:0000313" key="2">
    <source>
        <dbReference type="Proteomes" id="UP001610444"/>
    </source>
</evidence>
<sequence length="338" mass="39363">MAPSYKDMNIATISNLCTDAFKNMLREIDPRFSGMLSNLLPGLPEETALKEAESKLTDFCYSSNAWGHKYGRMNGRTLDSRLTKHGVVAKQLRDFFARLHTLFLQGQEIVKEAREHQQEINMHNWYCLPGPAGERLHDCVESIFQELDEFHVFRTGKLQKALDAYLDTGFVYDGPGDRAYATMGITEITARCDSNLTLLLNAVKSRDDKHPEDEVIQAIQRSFNAFKFWLTYFDVWGSKERLPIDERLEDRALINKIKTIVCNLHEQSEKGFRTVMTPIFASELTWMELDENTRKELEPFQEGIAKEVRELISLSYDRLQPFWSEKEEKKSFWKRIFH</sequence>
<reference evidence="1 2" key="1">
    <citation type="submission" date="2024-07" db="EMBL/GenBank/DDBJ databases">
        <title>Section-level genome sequencing and comparative genomics of Aspergillus sections Usti and Cavernicolus.</title>
        <authorList>
            <consortium name="Lawrence Berkeley National Laboratory"/>
            <person name="Nybo J.L."/>
            <person name="Vesth T.C."/>
            <person name="Theobald S."/>
            <person name="Frisvad J.C."/>
            <person name="Larsen T.O."/>
            <person name="Kjaerboelling I."/>
            <person name="Rothschild-Mancinelli K."/>
            <person name="Lyhne E.K."/>
            <person name="Kogle M.E."/>
            <person name="Barry K."/>
            <person name="Clum A."/>
            <person name="Na H."/>
            <person name="Ledsgaard L."/>
            <person name="Lin J."/>
            <person name="Lipzen A."/>
            <person name="Kuo A."/>
            <person name="Riley R."/>
            <person name="Mondo S."/>
            <person name="LaButti K."/>
            <person name="Haridas S."/>
            <person name="Pangalinan J."/>
            <person name="Salamov A.A."/>
            <person name="Simmons B.A."/>
            <person name="Magnuson J.K."/>
            <person name="Chen J."/>
            <person name="Drula E."/>
            <person name="Henrissat B."/>
            <person name="Wiebenga A."/>
            <person name="Lubbers R.J."/>
            <person name="Gomes A.C."/>
            <person name="Macurrencykelacurrency M.R."/>
            <person name="Stajich J."/>
            <person name="Grigoriev I.V."/>
            <person name="Mortensen U.H."/>
            <person name="De vries R.P."/>
            <person name="Baker S.E."/>
            <person name="Andersen M.R."/>
        </authorList>
    </citation>
    <scope>NUCLEOTIDE SEQUENCE [LARGE SCALE GENOMIC DNA]</scope>
    <source>
        <strain evidence="1 2">CBS 756.74</strain>
    </source>
</reference>
<dbReference type="EMBL" id="JBFXLR010000018">
    <property type="protein sequence ID" value="KAL2851433.1"/>
    <property type="molecule type" value="Genomic_DNA"/>
</dbReference>
<keyword evidence="2" id="KW-1185">Reference proteome</keyword>
<evidence type="ECO:0000313" key="1">
    <source>
        <dbReference type="EMBL" id="KAL2851433.1"/>
    </source>
</evidence>